<organism evidence="3 4">
    <name type="scientific">Symbiochloris irregularis</name>
    <dbReference type="NCBI Taxonomy" id="706552"/>
    <lineage>
        <taxon>Eukaryota</taxon>
        <taxon>Viridiplantae</taxon>
        <taxon>Chlorophyta</taxon>
        <taxon>core chlorophytes</taxon>
        <taxon>Trebouxiophyceae</taxon>
        <taxon>Trebouxiales</taxon>
        <taxon>Trebouxiaceae</taxon>
        <taxon>Symbiochloris</taxon>
    </lineage>
</organism>
<feature type="signal peptide" evidence="2">
    <location>
        <begin position="1"/>
        <end position="26"/>
    </location>
</feature>
<comment type="caution">
    <text evidence="3">The sequence shown here is derived from an EMBL/GenBank/DDBJ whole genome shotgun (WGS) entry which is preliminary data.</text>
</comment>
<gene>
    <name evidence="3" type="ORF">WJX73_003592</name>
</gene>
<evidence type="ECO:0008006" key="5">
    <source>
        <dbReference type="Google" id="ProtNLM"/>
    </source>
</evidence>
<feature type="region of interest" description="Disordered" evidence="1">
    <location>
        <begin position="136"/>
        <end position="182"/>
    </location>
</feature>
<dbReference type="AlphaFoldDB" id="A0AAW1P4C3"/>
<evidence type="ECO:0000256" key="1">
    <source>
        <dbReference type="SAM" id="MobiDB-lite"/>
    </source>
</evidence>
<feature type="chain" id="PRO_5043519856" description="Secreted protein" evidence="2">
    <location>
        <begin position="27"/>
        <end position="217"/>
    </location>
</feature>
<reference evidence="3 4" key="1">
    <citation type="journal article" date="2024" name="Nat. Commun.">
        <title>Phylogenomics reveals the evolutionary origins of lichenization in chlorophyte algae.</title>
        <authorList>
            <person name="Puginier C."/>
            <person name="Libourel C."/>
            <person name="Otte J."/>
            <person name="Skaloud P."/>
            <person name="Haon M."/>
            <person name="Grisel S."/>
            <person name="Petersen M."/>
            <person name="Berrin J.G."/>
            <person name="Delaux P.M."/>
            <person name="Dal Grande F."/>
            <person name="Keller J."/>
        </authorList>
    </citation>
    <scope>NUCLEOTIDE SEQUENCE [LARGE SCALE GENOMIC DNA]</scope>
    <source>
        <strain evidence="3 4">SAG 2036</strain>
    </source>
</reference>
<proteinExistence type="predicted"/>
<name>A0AAW1P4C3_9CHLO</name>
<keyword evidence="2" id="KW-0732">Signal</keyword>
<evidence type="ECO:0000256" key="2">
    <source>
        <dbReference type="SAM" id="SignalP"/>
    </source>
</evidence>
<protein>
    <recommendedName>
        <fullName evidence="5">Secreted protein</fullName>
    </recommendedName>
</protein>
<evidence type="ECO:0000313" key="3">
    <source>
        <dbReference type="EMBL" id="KAK9804137.1"/>
    </source>
</evidence>
<accession>A0AAW1P4C3</accession>
<sequence length="217" mass="22279">MAMKICRTGLLFAFVLCASYPGECRSLSGHSVRPFGRTLLQQTDVNSLVKIIKSSKSTSVDANIAQLRSTARNKTMFDINVTKAKKAVATQQLATSNAKGFGAGLVESDSSAQKTAQQSGVSAAFNQSLAQSKAGQCTSTAGGQSQSGRSGGVTAADPQNGGGGGVSADDPQDDFFNGDGIGDDIGNFSPGRRLHCLGCEADAALCLARTTRSACNT</sequence>
<dbReference type="Proteomes" id="UP001465755">
    <property type="component" value="Unassembled WGS sequence"/>
</dbReference>
<feature type="compositionally biased region" description="Low complexity" evidence="1">
    <location>
        <begin position="136"/>
        <end position="154"/>
    </location>
</feature>
<evidence type="ECO:0000313" key="4">
    <source>
        <dbReference type="Proteomes" id="UP001465755"/>
    </source>
</evidence>
<dbReference type="EMBL" id="JALJOQ010000052">
    <property type="protein sequence ID" value="KAK9804137.1"/>
    <property type="molecule type" value="Genomic_DNA"/>
</dbReference>
<keyword evidence="4" id="KW-1185">Reference proteome</keyword>